<comment type="caution">
    <text evidence="1">The sequence shown here is derived from an EMBL/GenBank/DDBJ whole genome shotgun (WGS) entry which is preliminary data.</text>
</comment>
<accession>A0A1E5FNA0</accession>
<evidence type="ECO:0000313" key="2">
    <source>
        <dbReference type="Proteomes" id="UP000094802"/>
    </source>
</evidence>
<evidence type="ECO:0000313" key="1">
    <source>
        <dbReference type="EMBL" id="OEF91668.1"/>
    </source>
</evidence>
<organism evidence="1 2">
    <name type="scientific">Vibrio splendidus 12E03</name>
    <dbReference type="NCBI Taxonomy" id="1191305"/>
    <lineage>
        <taxon>Bacteria</taxon>
        <taxon>Pseudomonadati</taxon>
        <taxon>Pseudomonadota</taxon>
        <taxon>Gammaproteobacteria</taxon>
        <taxon>Vibrionales</taxon>
        <taxon>Vibrionaceae</taxon>
        <taxon>Vibrio</taxon>
    </lineage>
</organism>
<dbReference type="RefSeq" id="WP_019822076.1">
    <property type="nucleotide sequence ID" value="NZ_AJZD02000209.1"/>
</dbReference>
<name>A0A1E5FNA0_VIBSP</name>
<reference evidence="1 2" key="1">
    <citation type="journal article" date="2012" name="Science">
        <title>Ecological populations of bacteria act as socially cohesive units of antibiotic production and resistance.</title>
        <authorList>
            <person name="Cordero O.X."/>
            <person name="Wildschutte H."/>
            <person name="Kirkup B."/>
            <person name="Proehl S."/>
            <person name="Ngo L."/>
            <person name="Hussain F."/>
            <person name="Le Roux F."/>
            <person name="Mincer T."/>
            <person name="Polz M.F."/>
        </authorList>
    </citation>
    <scope>NUCLEOTIDE SEQUENCE [LARGE SCALE GENOMIC DNA]</scope>
    <source>
        <strain evidence="1 2">12E03</strain>
    </source>
</reference>
<proteinExistence type="predicted"/>
<protein>
    <submittedName>
        <fullName evidence="1">Uncharacterized protein</fullName>
    </submittedName>
</protein>
<gene>
    <name evidence="1" type="ORF">A142_06680</name>
</gene>
<sequence>MTKPDILLQTAKDFEDWRNQRPHQSVPIPDSLRYRAIHLLETYSTTQVTRSLRLCGSQIKSCRKQFEHHSEEASEFIALPVVTEPPETSNLFEIEVKLSEHTSLLMRGDVSVDLLRTLIQEVRS</sequence>
<dbReference type="EMBL" id="AJZD02000209">
    <property type="protein sequence ID" value="OEF91668.1"/>
    <property type="molecule type" value="Genomic_DNA"/>
</dbReference>
<dbReference type="AlphaFoldDB" id="A0A1E5FNA0"/>
<dbReference type="Proteomes" id="UP000094802">
    <property type="component" value="Unassembled WGS sequence"/>
</dbReference>